<dbReference type="InterPro" id="IPR000719">
    <property type="entry name" value="Prot_kinase_dom"/>
</dbReference>
<gene>
    <name evidence="2" type="ORF">ACIF0M_14080</name>
</gene>
<proteinExistence type="predicted"/>
<dbReference type="EMBL" id="JBITRD010000016">
    <property type="protein sequence ID" value="MFI7846622.1"/>
    <property type="molecule type" value="Genomic_DNA"/>
</dbReference>
<name>A0ABW8B1X8_9FIRM</name>
<dbReference type="Proteomes" id="UP001614216">
    <property type="component" value="Unassembled WGS sequence"/>
</dbReference>
<dbReference type="Gene3D" id="1.10.510.10">
    <property type="entry name" value="Transferase(Phosphotransferase) domain 1"/>
    <property type="match status" value="1"/>
</dbReference>
<evidence type="ECO:0000313" key="2">
    <source>
        <dbReference type="EMBL" id="MFI7846622.1"/>
    </source>
</evidence>
<comment type="caution">
    <text evidence="2">The sequence shown here is derived from an EMBL/GenBank/DDBJ whole genome shotgun (WGS) entry which is preliminary data.</text>
</comment>
<dbReference type="InterPro" id="IPR008271">
    <property type="entry name" value="Ser/Thr_kinase_AS"/>
</dbReference>
<dbReference type="SMART" id="SM00220">
    <property type="entry name" value="S_TKc"/>
    <property type="match status" value="1"/>
</dbReference>
<dbReference type="PROSITE" id="PS00108">
    <property type="entry name" value="PROTEIN_KINASE_ST"/>
    <property type="match status" value="1"/>
</dbReference>
<feature type="domain" description="Protein kinase" evidence="1">
    <location>
        <begin position="29"/>
        <end position="323"/>
    </location>
</feature>
<accession>A0ABW8B1X8</accession>
<keyword evidence="3" id="KW-1185">Reference proteome</keyword>
<evidence type="ECO:0000259" key="1">
    <source>
        <dbReference type="PROSITE" id="PS50011"/>
    </source>
</evidence>
<protein>
    <recommendedName>
        <fullName evidence="1">Protein kinase domain-containing protein</fullName>
    </recommendedName>
</protein>
<dbReference type="PANTHER" id="PTHR44167">
    <property type="entry name" value="OVARIAN-SPECIFIC SERINE/THREONINE-PROTEIN KINASE LOK-RELATED"/>
    <property type="match status" value="1"/>
</dbReference>
<evidence type="ECO:0000313" key="3">
    <source>
        <dbReference type="Proteomes" id="UP001614216"/>
    </source>
</evidence>
<reference evidence="2 3" key="1">
    <citation type="submission" date="2024-08" db="EMBL/GenBank/DDBJ databases">
        <authorList>
            <person name="Vancuren S.J."/>
            <person name="Allen-Vercoe E."/>
        </authorList>
    </citation>
    <scope>NUCLEOTIDE SEQUENCE [LARGE SCALE GENOMIC DNA]</scope>
    <source>
        <strain evidence="2 3">16-6-I_42_FAA</strain>
    </source>
</reference>
<dbReference type="InterPro" id="IPR011009">
    <property type="entry name" value="Kinase-like_dom_sf"/>
</dbReference>
<organism evidence="2 3">
    <name type="scientific">Dorea amylophila</name>
    <dbReference type="NCBI Taxonomy" id="2981789"/>
    <lineage>
        <taxon>Bacteria</taxon>
        <taxon>Bacillati</taxon>
        <taxon>Bacillota</taxon>
        <taxon>Clostridia</taxon>
        <taxon>Lachnospirales</taxon>
        <taxon>Lachnospiraceae</taxon>
        <taxon>Dorea</taxon>
    </lineage>
</organism>
<dbReference type="PANTHER" id="PTHR44167:SF24">
    <property type="entry name" value="SERINE_THREONINE-PROTEIN KINASE CHK2"/>
    <property type="match status" value="1"/>
</dbReference>
<dbReference type="RefSeq" id="WP_396570457.1">
    <property type="nucleotide sequence ID" value="NZ_JBITRD010000016.1"/>
</dbReference>
<dbReference type="PROSITE" id="PS50011">
    <property type="entry name" value="PROTEIN_KINASE_DOM"/>
    <property type="match status" value="1"/>
</dbReference>
<sequence length="384" mass="43639">MRLGLIKDNIELPLQDGFLLCDETGTEQVRLLALISRGGSCLAYRGVRSRNGRNFACIVKEYFPKEAYEDGIYIRDNVGDDIKILPEYREKELQIQKENVERELAMNQNIYFNPGEDQSNNPYAFQLERLCTKKGDTSYLIIDTDEGETLYSTMEKSLCPEDCLKYIYQLLVIVRHLSKKGYIHGDIKPENIYVRGQGANANLCLLDFGSVVPLREYQKDLSQLSVKEIFASADQIILNTTLGSTTREYGSMGLLAIRNHKRLYKSADPSFERAQALIEAVNQLSVKDDLYSVVKITEELFEKADMDQEQRASIKDTLADIRLKNQNTGYQSVEELRGDIEILETILHNGAHPAVLTKNMAESGIFDLPDDFDEELLCEVCEAE</sequence>
<dbReference type="Pfam" id="PF00069">
    <property type="entry name" value="Pkinase"/>
    <property type="match status" value="1"/>
</dbReference>
<dbReference type="SUPFAM" id="SSF56112">
    <property type="entry name" value="Protein kinase-like (PK-like)"/>
    <property type="match status" value="1"/>
</dbReference>